<feature type="region of interest" description="Disordered" evidence="1">
    <location>
        <begin position="112"/>
        <end position="132"/>
    </location>
</feature>
<proteinExistence type="predicted"/>
<dbReference type="Gene3D" id="3.40.50.1460">
    <property type="match status" value="1"/>
</dbReference>
<comment type="caution">
    <text evidence="3">The sequence shown here is derived from an EMBL/GenBank/DDBJ whole genome shotgun (WGS) entry which is preliminary data.</text>
</comment>
<dbReference type="PROSITE" id="PS50207">
    <property type="entry name" value="CASPASE_P10"/>
    <property type="match status" value="1"/>
</dbReference>
<dbReference type="InterPro" id="IPR029030">
    <property type="entry name" value="Caspase-like_dom_sf"/>
</dbReference>
<evidence type="ECO:0000313" key="3">
    <source>
        <dbReference type="EMBL" id="KAF6026597.1"/>
    </source>
</evidence>
<dbReference type="GO" id="GO:0006508">
    <property type="term" value="P:proteolysis"/>
    <property type="evidence" value="ECO:0007669"/>
    <property type="project" value="InterPro"/>
</dbReference>
<dbReference type="InterPro" id="IPR002138">
    <property type="entry name" value="Pept_C14_p10"/>
</dbReference>
<dbReference type="InterPro" id="IPR011600">
    <property type="entry name" value="Pept_C14_caspase"/>
</dbReference>
<organism evidence="3 4">
    <name type="scientific">Bugula neritina</name>
    <name type="common">Brown bryozoan</name>
    <name type="synonym">Sertularia neritina</name>
    <dbReference type="NCBI Taxonomy" id="10212"/>
    <lineage>
        <taxon>Eukaryota</taxon>
        <taxon>Metazoa</taxon>
        <taxon>Spiralia</taxon>
        <taxon>Lophotrochozoa</taxon>
        <taxon>Bryozoa</taxon>
        <taxon>Gymnolaemata</taxon>
        <taxon>Cheilostomatida</taxon>
        <taxon>Flustrina</taxon>
        <taxon>Buguloidea</taxon>
        <taxon>Bugulidae</taxon>
        <taxon>Bugula</taxon>
    </lineage>
</organism>
<keyword evidence="4" id="KW-1185">Reference proteome</keyword>
<sequence length="263" mass="30219">MSLLPSLVIGETLSETETIELEKLLAELKLRKQQNDSTISDRFEDDLSDLSEDDDNLYPDEKNEKDMKLIQLKLKSTSYLKIKNLFANADKVKILVYKTCLASDIEVNPDRSGLAAAQEEETEAVSSTHSEADDDDIVYLESPIVIRPIRPVLPPEPRIEERYTRLDVDNLLVLKSNVCSSKRHPEYGSPMIRALVSSIYKHACHRDLYTIFMQVQTKVVKKLYADEDSERSRNLVVIWKTLPPRKRLYLFPGFDGFDKEEKP</sequence>
<dbReference type="EMBL" id="VXIV02002243">
    <property type="protein sequence ID" value="KAF6026597.1"/>
    <property type="molecule type" value="Genomic_DNA"/>
</dbReference>
<dbReference type="Pfam" id="PF00656">
    <property type="entry name" value="Peptidase_C14"/>
    <property type="match status" value="1"/>
</dbReference>
<dbReference type="SUPFAM" id="SSF52129">
    <property type="entry name" value="Caspase-like"/>
    <property type="match status" value="1"/>
</dbReference>
<evidence type="ECO:0000259" key="2">
    <source>
        <dbReference type="PROSITE" id="PS50207"/>
    </source>
</evidence>
<gene>
    <name evidence="3" type="ORF">EB796_015100</name>
</gene>
<feature type="domain" description="Caspase family p10" evidence="2">
    <location>
        <begin position="181"/>
        <end position="252"/>
    </location>
</feature>
<evidence type="ECO:0000256" key="1">
    <source>
        <dbReference type="SAM" id="MobiDB-lite"/>
    </source>
</evidence>
<evidence type="ECO:0000313" key="4">
    <source>
        <dbReference type="Proteomes" id="UP000593567"/>
    </source>
</evidence>
<reference evidence="3" key="1">
    <citation type="submission" date="2020-06" db="EMBL/GenBank/DDBJ databases">
        <title>Draft genome of Bugula neritina, a colonial animal packing powerful symbionts and potential medicines.</title>
        <authorList>
            <person name="Rayko M."/>
        </authorList>
    </citation>
    <scope>NUCLEOTIDE SEQUENCE [LARGE SCALE GENOMIC DNA]</scope>
    <source>
        <strain evidence="3">Kwan_BN1</strain>
    </source>
</reference>
<name>A0A7J7JKJ0_BUGNE</name>
<accession>A0A7J7JKJ0</accession>
<dbReference type="Proteomes" id="UP000593567">
    <property type="component" value="Unassembled WGS sequence"/>
</dbReference>
<dbReference type="GO" id="GO:0004197">
    <property type="term" value="F:cysteine-type endopeptidase activity"/>
    <property type="evidence" value="ECO:0007669"/>
    <property type="project" value="InterPro"/>
</dbReference>
<protein>
    <recommendedName>
        <fullName evidence="2">Caspase family p10 domain-containing protein</fullName>
    </recommendedName>
</protein>
<dbReference type="AlphaFoldDB" id="A0A7J7JKJ0"/>